<feature type="site" description="Cleavage; by autolysis" evidence="11">
    <location>
        <begin position="210"/>
        <end position="211"/>
    </location>
</feature>
<sequence length="397" mass="41207">MARQLWRGVVFACITFCMIISHAVAQGGDKILIIHGGAGSVRISRQFLKLCDNYSITITGTITPAHGTAKKVAMLAAIRAGYAALQTEDDAQLAVIEAIKVMEDSPAFNAGTGSVRSASGEVEMDAIIINGTDLGTGAVGAVRHIKNPITLARLVKDTSEHVFLVGYQAELFALNSNQMNLVPTSSLIANWTTSNEGWTSNHPRKQNRAGTVGAVAVNSRGQIFAGTSTGGLSGKMDGRVGDTPIVGAGTLADDEIGGISATGWGEAFIRYRVASRIAGLMEGGMNASMSISTVLSGMASRIQDADGGAIAIGKNGDIGFEWNSEQMAWAYSKGVDIHYGVDRGEDINVPLDDSVSTGSTTTESTTPTTPGGSGSVGRKGGIFFGIITAFIVTISVV</sequence>
<comment type="catalytic activity">
    <reaction evidence="1">
        <text>Cleavage of a beta-linked Asp residue from the N-terminus of a polypeptide.</text>
        <dbReference type="EC" id="3.4.19.5"/>
    </reaction>
</comment>
<dbReference type="Gene3D" id="3.60.20.30">
    <property type="entry name" value="(Glycosyl)asparaginase"/>
    <property type="match status" value="1"/>
</dbReference>
<dbReference type="EMBL" id="LNIX01000007">
    <property type="protein sequence ID" value="OXA51361.1"/>
    <property type="molecule type" value="Genomic_DNA"/>
</dbReference>
<gene>
    <name evidence="14" type="ORF">Fcan01_13693</name>
</gene>
<dbReference type="OMA" id="MGIIMVD"/>
<dbReference type="GO" id="GO:0005737">
    <property type="term" value="C:cytoplasm"/>
    <property type="evidence" value="ECO:0007669"/>
    <property type="project" value="TreeGrafter"/>
</dbReference>
<dbReference type="GO" id="GO:0004067">
    <property type="term" value="F:asparaginase activity"/>
    <property type="evidence" value="ECO:0007669"/>
    <property type="project" value="UniProtKB-EC"/>
</dbReference>
<proteinExistence type="inferred from homology"/>
<evidence type="ECO:0000256" key="8">
    <source>
        <dbReference type="ARBA" id="ARBA00061780"/>
    </source>
</evidence>
<dbReference type="Proteomes" id="UP000198287">
    <property type="component" value="Unassembled WGS sequence"/>
</dbReference>
<keyword evidence="4" id="KW-0378">Hydrolase</keyword>
<feature type="binding site" evidence="10">
    <location>
        <begin position="262"/>
        <end position="265"/>
    </location>
    <ligand>
        <name>substrate</name>
    </ligand>
</feature>
<evidence type="ECO:0000256" key="4">
    <source>
        <dbReference type="ARBA" id="ARBA00022801"/>
    </source>
</evidence>
<dbReference type="FunFam" id="3.60.20.30:FF:000001">
    <property type="entry name" value="Isoaspartyl peptidase/L-asparaginase"/>
    <property type="match status" value="1"/>
</dbReference>
<reference evidence="14 15" key="1">
    <citation type="submission" date="2015-12" db="EMBL/GenBank/DDBJ databases">
        <title>The genome of Folsomia candida.</title>
        <authorList>
            <person name="Faddeeva A."/>
            <person name="Derks M.F."/>
            <person name="Anvar Y."/>
            <person name="Smit S."/>
            <person name="Van Straalen N."/>
            <person name="Roelofs D."/>
        </authorList>
    </citation>
    <scope>NUCLEOTIDE SEQUENCE [LARGE SCALE GENOMIC DNA]</scope>
    <source>
        <strain evidence="14 15">VU population</strain>
        <tissue evidence="14">Whole body</tissue>
    </source>
</reference>
<dbReference type="PANTHER" id="PTHR10188:SF43">
    <property type="entry name" value="ASPARAGINASE (EUROFUNG)"/>
    <property type="match status" value="1"/>
</dbReference>
<dbReference type="PANTHER" id="PTHR10188">
    <property type="entry name" value="L-ASPARAGINASE"/>
    <property type="match status" value="1"/>
</dbReference>
<keyword evidence="3" id="KW-0645">Protease</keyword>
<feature type="binding site" evidence="10">
    <location>
        <begin position="239"/>
        <end position="242"/>
    </location>
    <ligand>
        <name>substrate</name>
    </ligand>
</feature>
<keyword evidence="5" id="KW-0068">Autocatalytic cleavage</keyword>
<comment type="caution">
    <text evidence="14">The sequence shown here is derived from an EMBL/GenBank/DDBJ whole genome shotgun (WGS) entry which is preliminary data.</text>
</comment>
<dbReference type="InterPro" id="IPR029055">
    <property type="entry name" value="Ntn_hydrolases_N"/>
</dbReference>
<dbReference type="SUPFAM" id="SSF56235">
    <property type="entry name" value="N-terminal nucleophile aminohydrolases (Ntn hydrolases)"/>
    <property type="match status" value="1"/>
</dbReference>
<comment type="function">
    <text evidence="7">Has both L-asparaginase and beta-aspartyl peptidase activity. Does not have aspartylglucosaminidase activity and is inactive toward GlcNAc-L-Asn. Likewise, has no activity toward glutamine.</text>
</comment>
<evidence type="ECO:0000256" key="3">
    <source>
        <dbReference type="ARBA" id="ARBA00022670"/>
    </source>
</evidence>
<evidence type="ECO:0000313" key="14">
    <source>
        <dbReference type="EMBL" id="OXA51361.1"/>
    </source>
</evidence>
<dbReference type="InterPro" id="IPR000246">
    <property type="entry name" value="Peptidase_T2"/>
</dbReference>
<feature type="compositionally biased region" description="Low complexity" evidence="12">
    <location>
        <begin position="354"/>
        <end position="370"/>
    </location>
</feature>
<dbReference type="Pfam" id="PF01112">
    <property type="entry name" value="Asparaginase_2"/>
    <property type="match status" value="1"/>
</dbReference>
<dbReference type="AlphaFoldDB" id="A0A226E367"/>
<evidence type="ECO:0000256" key="5">
    <source>
        <dbReference type="ARBA" id="ARBA00022813"/>
    </source>
</evidence>
<feature type="region of interest" description="Disordered" evidence="12">
    <location>
        <begin position="350"/>
        <end position="374"/>
    </location>
</feature>
<evidence type="ECO:0000256" key="12">
    <source>
        <dbReference type="SAM" id="MobiDB-lite"/>
    </source>
</evidence>
<organism evidence="14 15">
    <name type="scientific">Folsomia candida</name>
    <name type="common">Springtail</name>
    <dbReference type="NCBI Taxonomy" id="158441"/>
    <lineage>
        <taxon>Eukaryota</taxon>
        <taxon>Metazoa</taxon>
        <taxon>Ecdysozoa</taxon>
        <taxon>Arthropoda</taxon>
        <taxon>Hexapoda</taxon>
        <taxon>Collembola</taxon>
        <taxon>Entomobryomorpha</taxon>
        <taxon>Isotomoidea</taxon>
        <taxon>Isotomidae</taxon>
        <taxon>Proisotominae</taxon>
        <taxon>Folsomia</taxon>
    </lineage>
</organism>
<evidence type="ECO:0000256" key="2">
    <source>
        <dbReference type="ARBA" id="ARBA00010872"/>
    </source>
</evidence>
<evidence type="ECO:0000256" key="7">
    <source>
        <dbReference type="ARBA" id="ARBA00054922"/>
    </source>
</evidence>
<comment type="subunit">
    <text evidence="8">Heterodimer of an alpha and beta chain produced by autocleavage.</text>
</comment>
<evidence type="ECO:0000256" key="10">
    <source>
        <dbReference type="PIRSR" id="PIRSR600246-2"/>
    </source>
</evidence>
<feature type="active site" description="Nucleophile" evidence="9">
    <location>
        <position position="211"/>
    </location>
</feature>
<evidence type="ECO:0000256" key="9">
    <source>
        <dbReference type="PIRSR" id="PIRSR600246-1"/>
    </source>
</evidence>
<evidence type="ECO:0000256" key="1">
    <source>
        <dbReference type="ARBA" id="ARBA00000306"/>
    </source>
</evidence>
<evidence type="ECO:0000256" key="6">
    <source>
        <dbReference type="ARBA" id="ARBA00049366"/>
    </source>
</evidence>
<dbReference type="STRING" id="158441.A0A226E367"/>
<feature type="signal peptide" evidence="13">
    <location>
        <begin position="1"/>
        <end position="25"/>
    </location>
</feature>
<dbReference type="OrthoDB" id="2262349at2759"/>
<evidence type="ECO:0000256" key="11">
    <source>
        <dbReference type="PIRSR" id="PIRSR600246-3"/>
    </source>
</evidence>
<accession>A0A226E367</accession>
<dbReference type="GO" id="GO:0006508">
    <property type="term" value="P:proteolysis"/>
    <property type="evidence" value="ECO:0007669"/>
    <property type="project" value="UniProtKB-KW"/>
</dbReference>
<evidence type="ECO:0000256" key="13">
    <source>
        <dbReference type="SAM" id="SignalP"/>
    </source>
</evidence>
<comment type="catalytic activity">
    <reaction evidence="6">
        <text>L-asparagine + H2O = L-aspartate + NH4(+)</text>
        <dbReference type="Rhea" id="RHEA:21016"/>
        <dbReference type="ChEBI" id="CHEBI:15377"/>
        <dbReference type="ChEBI" id="CHEBI:28938"/>
        <dbReference type="ChEBI" id="CHEBI:29991"/>
        <dbReference type="ChEBI" id="CHEBI:58048"/>
        <dbReference type="EC" id="3.5.1.1"/>
    </reaction>
</comment>
<dbReference type="GO" id="GO:0008798">
    <property type="term" value="F:beta-aspartyl-peptidase activity"/>
    <property type="evidence" value="ECO:0007669"/>
    <property type="project" value="UniProtKB-EC"/>
</dbReference>
<protein>
    <submittedName>
        <fullName evidence="14">Isoaspartyl peptidase/L-asparaginase</fullName>
    </submittedName>
</protein>
<evidence type="ECO:0000313" key="15">
    <source>
        <dbReference type="Proteomes" id="UP000198287"/>
    </source>
</evidence>
<keyword evidence="13" id="KW-0732">Signal</keyword>
<keyword evidence="15" id="KW-1185">Reference proteome</keyword>
<comment type="similarity">
    <text evidence="2">Belongs to the Ntn-hydrolase family.</text>
</comment>
<feature type="chain" id="PRO_5012126898" evidence="13">
    <location>
        <begin position="26"/>
        <end position="397"/>
    </location>
</feature>
<dbReference type="GO" id="GO:0033345">
    <property type="term" value="P:L-asparagine catabolic process via L-aspartate"/>
    <property type="evidence" value="ECO:0007669"/>
    <property type="project" value="TreeGrafter"/>
</dbReference>
<name>A0A226E367_FOLCA</name>